<evidence type="ECO:0000313" key="2">
    <source>
        <dbReference type="EMBL" id="CAB4886836.1"/>
    </source>
</evidence>
<feature type="region of interest" description="Disordered" evidence="1">
    <location>
        <begin position="1"/>
        <end position="37"/>
    </location>
</feature>
<evidence type="ECO:0000256" key="1">
    <source>
        <dbReference type="SAM" id="MobiDB-lite"/>
    </source>
</evidence>
<dbReference type="EMBL" id="CAFBLZ010000074">
    <property type="protein sequence ID" value="CAB4886836.1"/>
    <property type="molecule type" value="Genomic_DNA"/>
</dbReference>
<reference evidence="2" key="1">
    <citation type="submission" date="2020-05" db="EMBL/GenBank/DDBJ databases">
        <authorList>
            <person name="Chiriac C."/>
            <person name="Salcher M."/>
            <person name="Ghai R."/>
            <person name="Kavagutti S V."/>
        </authorList>
    </citation>
    <scope>NUCLEOTIDE SEQUENCE</scope>
</reference>
<name>A0A6J7EUJ4_9ZZZZ</name>
<gene>
    <name evidence="2" type="ORF">UFOPK3482_00882</name>
</gene>
<proteinExistence type="predicted"/>
<accession>A0A6J7EUJ4</accession>
<sequence length="37" mass="3822">MRAGKDPPVTEVSPPIPLRDSDALSLKRATDAASCGV</sequence>
<protein>
    <submittedName>
        <fullName evidence="2">Unannotated protein</fullName>
    </submittedName>
</protein>
<dbReference type="AlphaFoldDB" id="A0A6J7EUJ4"/>
<organism evidence="2">
    <name type="scientific">freshwater metagenome</name>
    <dbReference type="NCBI Taxonomy" id="449393"/>
    <lineage>
        <taxon>unclassified sequences</taxon>
        <taxon>metagenomes</taxon>
        <taxon>ecological metagenomes</taxon>
    </lineage>
</organism>